<protein>
    <submittedName>
        <fullName evidence="1">Uncharacterized protein</fullName>
    </submittedName>
</protein>
<dbReference type="Proteomes" id="UP000308600">
    <property type="component" value="Unassembled WGS sequence"/>
</dbReference>
<proteinExistence type="predicted"/>
<accession>A0ACD3B1M3</accession>
<evidence type="ECO:0000313" key="1">
    <source>
        <dbReference type="EMBL" id="TFK71521.1"/>
    </source>
</evidence>
<sequence>QLALLYVVLTLSAVFRFVYNRSPPVVTRKLLHSDVVPFCLITALLRTQGS</sequence>
<reference evidence="1 2" key="1">
    <citation type="journal article" date="2019" name="Nat. Ecol. Evol.">
        <title>Megaphylogeny resolves global patterns of mushroom evolution.</title>
        <authorList>
            <person name="Varga T."/>
            <person name="Krizsan K."/>
            <person name="Foldi C."/>
            <person name="Dima B."/>
            <person name="Sanchez-Garcia M."/>
            <person name="Sanchez-Ramirez S."/>
            <person name="Szollosi G.J."/>
            <person name="Szarkandi J.G."/>
            <person name="Papp V."/>
            <person name="Albert L."/>
            <person name="Andreopoulos W."/>
            <person name="Angelini C."/>
            <person name="Antonin V."/>
            <person name="Barry K.W."/>
            <person name="Bougher N.L."/>
            <person name="Buchanan P."/>
            <person name="Buyck B."/>
            <person name="Bense V."/>
            <person name="Catcheside P."/>
            <person name="Chovatia M."/>
            <person name="Cooper J."/>
            <person name="Damon W."/>
            <person name="Desjardin D."/>
            <person name="Finy P."/>
            <person name="Geml J."/>
            <person name="Haridas S."/>
            <person name="Hughes K."/>
            <person name="Justo A."/>
            <person name="Karasinski D."/>
            <person name="Kautmanova I."/>
            <person name="Kiss B."/>
            <person name="Kocsube S."/>
            <person name="Kotiranta H."/>
            <person name="LaButti K.M."/>
            <person name="Lechner B.E."/>
            <person name="Liimatainen K."/>
            <person name="Lipzen A."/>
            <person name="Lukacs Z."/>
            <person name="Mihaltcheva S."/>
            <person name="Morgado L.N."/>
            <person name="Niskanen T."/>
            <person name="Noordeloos M.E."/>
            <person name="Ohm R.A."/>
            <person name="Ortiz-Santana B."/>
            <person name="Ovrebo C."/>
            <person name="Racz N."/>
            <person name="Riley R."/>
            <person name="Savchenko A."/>
            <person name="Shiryaev A."/>
            <person name="Soop K."/>
            <person name="Spirin V."/>
            <person name="Szebenyi C."/>
            <person name="Tomsovsky M."/>
            <person name="Tulloss R.E."/>
            <person name="Uehling J."/>
            <person name="Grigoriev I.V."/>
            <person name="Vagvolgyi C."/>
            <person name="Papp T."/>
            <person name="Martin F.M."/>
            <person name="Miettinen O."/>
            <person name="Hibbett D.S."/>
            <person name="Nagy L.G."/>
        </authorList>
    </citation>
    <scope>NUCLEOTIDE SEQUENCE [LARGE SCALE GENOMIC DNA]</scope>
    <source>
        <strain evidence="1 2">NL-1719</strain>
    </source>
</reference>
<organism evidence="1 2">
    <name type="scientific">Pluteus cervinus</name>
    <dbReference type="NCBI Taxonomy" id="181527"/>
    <lineage>
        <taxon>Eukaryota</taxon>
        <taxon>Fungi</taxon>
        <taxon>Dikarya</taxon>
        <taxon>Basidiomycota</taxon>
        <taxon>Agaricomycotina</taxon>
        <taxon>Agaricomycetes</taxon>
        <taxon>Agaricomycetidae</taxon>
        <taxon>Agaricales</taxon>
        <taxon>Pluteineae</taxon>
        <taxon>Pluteaceae</taxon>
        <taxon>Pluteus</taxon>
    </lineage>
</organism>
<dbReference type="EMBL" id="ML208297">
    <property type="protein sequence ID" value="TFK71521.1"/>
    <property type="molecule type" value="Genomic_DNA"/>
</dbReference>
<name>A0ACD3B1M3_9AGAR</name>
<feature type="non-terminal residue" evidence="1">
    <location>
        <position position="1"/>
    </location>
</feature>
<keyword evidence="2" id="KW-1185">Reference proteome</keyword>
<evidence type="ECO:0000313" key="2">
    <source>
        <dbReference type="Proteomes" id="UP000308600"/>
    </source>
</evidence>
<gene>
    <name evidence="1" type="ORF">BDN72DRAFT_837591</name>
</gene>